<sequence length="318" mass="34558">MSRTKYEWGAFKLHRVYARRSNASTALPYPRVGPVRRPELLLLRWSIPPPFSAEDLASFTGLSASGWLPASIVSPRGPRTMRWTPIRLAARLHAVYRTTRALDSSPRAAASVSEHALITNAAFEAVLMLFNLPNTPLPVHRNPDINNPQLRPAAADETAIYHFVIACYSLLFLIYDSLLTALHRDALTHSPISSNREPNTNNSNDNAWFSRPSSVELRLVLLFHLITYFLDCLQQTVGAYTAQFEKHTTTSTVLGGSKSRGKVERRGNNNGGGDGDLGGAAHTTTTAAAAAAAAIIIAVPTDNSLPSSSRSDFPASVS</sequence>
<reference evidence="2 3" key="1">
    <citation type="submission" date="2019-08" db="EMBL/GenBank/DDBJ databases">
        <title>The genome sequence of a newly discovered highly antifungal drug resistant Aspergillus species, Aspergillus tanneri NIH 1004.</title>
        <authorList>
            <person name="Mounaud S."/>
            <person name="Singh I."/>
            <person name="Joardar V."/>
            <person name="Pakala S."/>
            <person name="Pakala S."/>
            <person name="Venepally P."/>
            <person name="Chung J.K."/>
            <person name="Losada L."/>
            <person name="Nierman W.C."/>
        </authorList>
    </citation>
    <scope>NUCLEOTIDE SEQUENCE [LARGE SCALE GENOMIC DNA]</scope>
    <source>
        <strain evidence="2 3">NIH1004</strain>
    </source>
</reference>
<dbReference type="RefSeq" id="XP_033430043.1">
    <property type="nucleotide sequence ID" value="XM_033568048.1"/>
</dbReference>
<name>A0A5M9MU83_9EURO</name>
<gene>
    <name evidence="2" type="ORF">ATNIH1004_003370</name>
</gene>
<evidence type="ECO:0000256" key="1">
    <source>
        <dbReference type="SAM" id="MobiDB-lite"/>
    </source>
</evidence>
<comment type="caution">
    <text evidence="2">The sequence shown here is derived from an EMBL/GenBank/DDBJ whole genome shotgun (WGS) entry which is preliminary data.</text>
</comment>
<dbReference type="AlphaFoldDB" id="A0A5M9MU83"/>
<dbReference type="OrthoDB" id="4222821at2759"/>
<feature type="compositionally biased region" description="Gly residues" evidence="1">
    <location>
        <begin position="269"/>
        <end position="278"/>
    </location>
</feature>
<dbReference type="GeneID" id="54326072"/>
<evidence type="ECO:0000313" key="2">
    <source>
        <dbReference type="EMBL" id="KAA8650682.1"/>
    </source>
</evidence>
<dbReference type="VEuPathDB" id="FungiDB:EYZ11_003460"/>
<dbReference type="Proteomes" id="UP000324241">
    <property type="component" value="Unassembled WGS sequence"/>
</dbReference>
<feature type="region of interest" description="Disordered" evidence="1">
    <location>
        <begin position="252"/>
        <end position="279"/>
    </location>
</feature>
<accession>A0A5M9MU83</accession>
<proteinExistence type="predicted"/>
<protein>
    <submittedName>
        <fullName evidence="2">Uncharacterized protein</fullName>
    </submittedName>
</protein>
<organism evidence="2 3">
    <name type="scientific">Aspergillus tanneri</name>
    <dbReference type="NCBI Taxonomy" id="1220188"/>
    <lineage>
        <taxon>Eukaryota</taxon>
        <taxon>Fungi</taxon>
        <taxon>Dikarya</taxon>
        <taxon>Ascomycota</taxon>
        <taxon>Pezizomycotina</taxon>
        <taxon>Eurotiomycetes</taxon>
        <taxon>Eurotiomycetidae</taxon>
        <taxon>Eurotiales</taxon>
        <taxon>Aspergillaceae</taxon>
        <taxon>Aspergillus</taxon>
        <taxon>Aspergillus subgen. Circumdati</taxon>
    </lineage>
</organism>
<evidence type="ECO:0000313" key="3">
    <source>
        <dbReference type="Proteomes" id="UP000324241"/>
    </source>
</evidence>
<dbReference type="EMBL" id="QUQM01000001">
    <property type="protein sequence ID" value="KAA8650682.1"/>
    <property type="molecule type" value="Genomic_DNA"/>
</dbReference>